<comment type="catalytic activity">
    <reaction evidence="7">
        <text>L-threonyl-[protein] + ATP = O-phospho-L-threonyl-[protein] + ADP + H(+)</text>
        <dbReference type="Rhea" id="RHEA:46608"/>
        <dbReference type="Rhea" id="RHEA-COMP:11060"/>
        <dbReference type="Rhea" id="RHEA-COMP:11605"/>
        <dbReference type="ChEBI" id="CHEBI:15378"/>
        <dbReference type="ChEBI" id="CHEBI:30013"/>
        <dbReference type="ChEBI" id="CHEBI:30616"/>
        <dbReference type="ChEBI" id="CHEBI:61977"/>
        <dbReference type="ChEBI" id="CHEBI:456216"/>
        <dbReference type="EC" id="2.7.11.1"/>
    </reaction>
</comment>
<reference evidence="13" key="2">
    <citation type="journal article" date="2023" name="IMA Fungus">
        <title>Comparative genomic study of the Penicillium genus elucidates a diverse pangenome and 15 lateral gene transfer events.</title>
        <authorList>
            <person name="Petersen C."/>
            <person name="Sorensen T."/>
            <person name="Nielsen M.R."/>
            <person name="Sondergaard T.E."/>
            <person name="Sorensen J.L."/>
            <person name="Fitzpatrick D.A."/>
            <person name="Frisvad J.C."/>
            <person name="Nielsen K.L."/>
        </authorList>
    </citation>
    <scope>NUCLEOTIDE SEQUENCE</scope>
    <source>
        <strain evidence="13">IBT 35673</strain>
    </source>
</reference>
<dbReference type="InterPro" id="IPR011009">
    <property type="entry name" value="Kinase-like_dom_sf"/>
</dbReference>
<feature type="domain" description="Protein kinase" evidence="12">
    <location>
        <begin position="106"/>
        <end position="462"/>
    </location>
</feature>
<evidence type="ECO:0000256" key="1">
    <source>
        <dbReference type="ARBA" id="ARBA00012513"/>
    </source>
</evidence>
<proteinExistence type="predicted"/>
<dbReference type="SMART" id="SM00220">
    <property type="entry name" value="S_TKc"/>
    <property type="match status" value="1"/>
</dbReference>
<evidence type="ECO:0000256" key="5">
    <source>
        <dbReference type="ARBA" id="ARBA00022777"/>
    </source>
</evidence>
<reference evidence="13" key="1">
    <citation type="submission" date="2022-12" db="EMBL/GenBank/DDBJ databases">
        <authorList>
            <person name="Petersen C."/>
        </authorList>
    </citation>
    <scope>NUCLEOTIDE SEQUENCE</scope>
    <source>
        <strain evidence="13">IBT 35673</strain>
    </source>
</reference>
<dbReference type="AlphaFoldDB" id="A0A9W9UKD0"/>
<evidence type="ECO:0000313" key="13">
    <source>
        <dbReference type="EMBL" id="KAJ5345847.1"/>
    </source>
</evidence>
<dbReference type="InterPro" id="IPR000719">
    <property type="entry name" value="Prot_kinase_dom"/>
</dbReference>
<keyword evidence="4 9" id="KW-0547">Nucleotide-binding</keyword>
<keyword evidence="11" id="KW-0472">Membrane</keyword>
<organism evidence="13 14">
    <name type="scientific">Penicillium brevicompactum</name>
    <dbReference type="NCBI Taxonomy" id="5074"/>
    <lineage>
        <taxon>Eukaryota</taxon>
        <taxon>Fungi</taxon>
        <taxon>Dikarya</taxon>
        <taxon>Ascomycota</taxon>
        <taxon>Pezizomycotina</taxon>
        <taxon>Eurotiomycetes</taxon>
        <taxon>Eurotiomycetidae</taxon>
        <taxon>Eurotiales</taxon>
        <taxon>Aspergillaceae</taxon>
        <taxon>Penicillium</taxon>
    </lineage>
</organism>
<dbReference type="PROSITE" id="PS00107">
    <property type="entry name" value="PROTEIN_KINASE_ATP"/>
    <property type="match status" value="1"/>
</dbReference>
<comment type="caution">
    <text evidence="13">The sequence shown here is derived from an EMBL/GenBank/DDBJ whole genome shotgun (WGS) entry which is preliminary data.</text>
</comment>
<dbReference type="GO" id="GO:0000245">
    <property type="term" value="P:spliceosomal complex assembly"/>
    <property type="evidence" value="ECO:0007669"/>
    <property type="project" value="TreeGrafter"/>
</dbReference>
<dbReference type="SUPFAM" id="SSF56112">
    <property type="entry name" value="Protein kinase-like (PK-like)"/>
    <property type="match status" value="1"/>
</dbReference>
<dbReference type="InterPro" id="IPR017441">
    <property type="entry name" value="Protein_kinase_ATP_BS"/>
</dbReference>
<dbReference type="Gene3D" id="3.30.200.20">
    <property type="entry name" value="Phosphorylase Kinase, domain 1"/>
    <property type="match status" value="1"/>
</dbReference>
<keyword evidence="11" id="KW-0812">Transmembrane</keyword>
<evidence type="ECO:0000256" key="11">
    <source>
        <dbReference type="SAM" id="Phobius"/>
    </source>
</evidence>
<protein>
    <recommendedName>
        <fullName evidence="1">non-specific serine/threonine protein kinase</fullName>
        <ecNumber evidence="1">2.7.11.1</ecNumber>
    </recommendedName>
</protein>
<evidence type="ECO:0000256" key="2">
    <source>
        <dbReference type="ARBA" id="ARBA00022527"/>
    </source>
</evidence>
<evidence type="ECO:0000313" key="14">
    <source>
        <dbReference type="Proteomes" id="UP001147695"/>
    </source>
</evidence>
<dbReference type="PANTHER" id="PTHR47634">
    <property type="entry name" value="PROTEIN KINASE DOMAIN-CONTAINING PROTEIN-RELATED"/>
    <property type="match status" value="1"/>
</dbReference>
<evidence type="ECO:0000256" key="3">
    <source>
        <dbReference type="ARBA" id="ARBA00022679"/>
    </source>
</evidence>
<keyword evidence="2" id="KW-0723">Serine/threonine-protein kinase</keyword>
<dbReference type="PROSITE" id="PS50011">
    <property type="entry name" value="PROTEIN_KINASE_DOM"/>
    <property type="match status" value="1"/>
</dbReference>
<dbReference type="GO" id="GO:0004674">
    <property type="term" value="F:protein serine/threonine kinase activity"/>
    <property type="evidence" value="ECO:0007669"/>
    <property type="project" value="UniProtKB-KW"/>
</dbReference>
<dbReference type="GO" id="GO:0050684">
    <property type="term" value="P:regulation of mRNA processing"/>
    <property type="evidence" value="ECO:0007669"/>
    <property type="project" value="TreeGrafter"/>
</dbReference>
<feature type="transmembrane region" description="Helical" evidence="11">
    <location>
        <begin position="7"/>
        <end position="25"/>
    </location>
</feature>
<feature type="compositionally biased region" description="Basic and acidic residues" evidence="10">
    <location>
        <begin position="478"/>
        <end position="498"/>
    </location>
</feature>
<comment type="catalytic activity">
    <reaction evidence="8">
        <text>L-seryl-[protein] + ATP = O-phospho-L-seryl-[protein] + ADP + H(+)</text>
        <dbReference type="Rhea" id="RHEA:17989"/>
        <dbReference type="Rhea" id="RHEA-COMP:9863"/>
        <dbReference type="Rhea" id="RHEA-COMP:11604"/>
        <dbReference type="ChEBI" id="CHEBI:15378"/>
        <dbReference type="ChEBI" id="CHEBI:29999"/>
        <dbReference type="ChEBI" id="CHEBI:30616"/>
        <dbReference type="ChEBI" id="CHEBI:83421"/>
        <dbReference type="ChEBI" id="CHEBI:456216"/>
        <dbReference type="EC" id="2.7.11.1"/>
    </reaction>
</comment>
<sequence length="542" mass="61788">MDLIWDLLYYSAIGIPSVLFLGITIRCLDFILETTMGWLGSYEDPSEIPKSKSYQSNERLIFPAQFGRRGFMTSDTSDASIEENSLAPYGEKYAAVTLGEAMLGRWQIVGKLGWGETASAWLARDVLYEKYAVAKMYKREQSAEMELVAFDKIEMGNPDHLGRKQLRRRFGALNHIRGEGEWHETIIQEALGSSLSAELLDLKYDGEVPMKVIKSVVYQVLLALDYLHTECHLIHAGIHGENVFLDQPDDSVIDEFVRAQLRESQWKGGDLGEILPHSKLLGASQDIDGIKLGGLGRAVDGNVKQEGDIGDDYWKLRDESRTRVYQAPELYYKGGYSYSADIWSLGCWTWELMYGRVLFGDDRVGALGYQSVAWTIHKLLGPPPYFLRERMLKSRHFDKAMFEGDDEWCDPPLWPGDVEPLLGECRLGDDESWAFFDVIKDMIQWRPEDRKTAREMLMHPWFSDLDVFYTRQGLDPELHRKPKVKPESEPESRPKSELELEPELSPKPSPKSKPELKPESTPESSPELAPAWKPQLKPESSP</sequence>
<name>A0A9W9UKD0_PENBR</name>
<evidence type="ECO:0000259" key="12">
    <source>
        <dbReference type="PROSITE" id="PS50011"/>
    </source>
</evidence>
<feature type="region of interest" description="Disordered" evidence="10">
    <location>
        <begin position="478"/>
        <end position="542"/>
    </location>
</feature>
<keyword evidence="5" id="KW-0418">Kinase</keyword>
<dbReference type="EMBL" id="JAPZBQ010000002">
    <property type="protein sequence ID" value="KAJ5345847.1"/>
    <property type="molecule type" value="Genomic_DNA"/>
</dbReference>
<evidence type="ECO:0000256" key="10">
    <source>
        <dbReference type="SAM" id="MobiDB-lite"/>
    </source>
</evidence>
<dbReference type="Pfam" id="PF00069">
    <property type="entry name" value="Pkinase"/>
    <property type="match status" value="1"/>
</dbReference>
<feature type="binding site" evidence="9">
    <location>
        <position position="135"/>
    </location>
    <ligand>
        <name>ATP</name>
        <dbReference type="ChEBI" id="CHEBI:30616"/>
    </ligand>
</feature>
<keyword evidence="11" id="KW-1133">Transmembrane helix</keyword>
<dbReference type="EC" id="2.7.11.1" evidence="1"/>
<dbReference type="PANTHER" id="PTHR47634:SF9">
    <property type="entry name" value="PROTEIN KINASE DOMAIN-CONTAINING PROTEIN-RELATED"/>
    <property type="match status" value="1"/>
</dbReference>
<keyword evidence="6 9" id="KW-0067">ATP-binding</keyword>
<dbReference type="Proteomes" id="UP001147695">
    <property type="component" value="Unassembled WGS sequence"/>
</dbReference>
<evidence type="ECO:0000256" key="7">
    <source>
        <dbReference type="ARBA" id="ARBA00047899"/>
    </source>
</evidence>
<evidence type="ECO:0000256" key="8">
    <source>
        <dbReference type="ARBA" id="ARBA00048679"/>
    </source>
</evidence>
<dbReference type="InterPro" id="IPR051334">
    <property type="entry name" value="SRPK"/>
</dbReference>
<gene>
    <name evidence="13" type="ORF">N7452_003851</name>
</gene>
<evidence type="ECO:0000256" key="6">
    <source>
        <dbReference type="ARBA" id="ARBA00022840"/>
    </source>
</evidence>
<dbReference type="GO" id="GO:0005524">
    <property type="term" value="F:ATP binding"/>
    <property type="evidence" value="ECO:0007669"/>
    <property type="project" value="UniProtKB-UniRule"/>
</dbReference>
<evidence type="ECO:0000256" key="9">
    <source>
        <dbReference type="PROSITE-ProRule" id="PRU10141"/>
    </source>
</evidence>
<keyword evidence="3" id="KW-0808">Transferase</keyword>
<accession>A0A9W9UKD0</accession>
<evidence type="ECO:0000256" key="4">
    <source>
        <dbReference type="ARBA" id="ARBA00022741"/>
    </source>
</evidence>
<dbReference type="Gene3D" id="1.10.510.10">
    <property type="entry name" value="Transferase(Phosphotransferase) domain 1"/>
    <property type="match status" value="1"/>
</dbReference>